<dbReference type="InterPro" id="IPR002372">
    <property type="entry name" value="PQQ_rpt_dom"/>
</dbReference>
<comment type="caution">
    <text evidence="3">The sequence shown here is derived from an EMBL/GenBank/DDBJ whole genome shotgun (WGS) entry which is preliminary data.</text>
</comment>
<feature type="region of interest" description="Disordered" evidence="1">
    <location>
        <begin position="1"/>
        <end position="24"/>
    </location>
</feature>
<organism evidence="3 4">
    <name type="scientific">Maribacter algicola</name>
    <dbReference type="NCBI Taxonomy" id="2498892"/>
    <lineage>
        <taxon>Bacteria</taxon>
        <taxon>Pseudomonadati</taxon>
        <taxon>Bacteroidota</taxon>
        <taxon>Flavobacteriia</taxon>
        <taxon>Flavobacteriales</taxon>
        <taxon>Flavobacteriaceae</taxon>
        <taxon>Maribacter</taxon>
    </lineage>
</organism>
<proteinExistence type="predicted"/>
<dbReference type="EMBL" id="QUSX01000001">
    <property type="protein sequence ID" value="RRQ50559.1"/>
    <property type="molecule type" value="Genomic_DNA"/>
</dbReference>
<accession>A0A3R8Q1U6</accession>
<evidence type="ECO:0000256" key="1">
    <source>
        <dbReference type="SAM" id="MobiDB-lite"/>
    </source>
</evidence>
<evidence type="ECO:0000313" key="3">
    <source>
        <dbReference type="EMBL" id="RRQ50559.1"/>
    </source>
</evidence>
<name>A0A3R8Q1U6_9FLAO</name>
<gene>
    <name evidence="3" type="ORF">DZC72_08480</name>
</gene>
<dbReference type="Proteomes" id="UP000286990">
    <property type="component" value="Unassembled WGS sequence"/>
</dbReference>
<keyword evidence="4" id="KW-1185">Reference proteome</keyword>
<dbReference type="AlphaFoldDB" id="A0A3R8Q1U6"/>
<reference evidence="4" key="1">
    <citation type="submission" date="2018-08" db="EMBL/GenBank/DDBJ databases">
        <authorList>
            <person name="Khan S.A."/>
            <person name="J S.E."/>
        </authorList>
    </citation>
    <scope>NUCLEOTIDE SEQUENCE [LARGE SCALE GENOMIC DNA]</scope>
    <source>
        <strain evidence="4">PoM-212</strain>
    </source>
</reference>
<dbReference type="Pfam" id="PF01011">
    <property type="entry name" value="PQQ"/>
    <property type="match status" value="1"/>
</dbReference>
<evidence type="ECO:0000259" key="2">
    <source>
        <dbReference type="Pfam" id="PF01011"/>
    </source>
</evidence>
<evidence type="ECO:0000313" key="4">
    <source>
        <dbReference type="Proteomes" id="UP000286990"/>
    </source>
</evidence>
<feature type="domain" description="Pyrrolo-quinoline quinone repeat" evidence="2">
    <location>
        <begin position="17"/>
        <end position="110"/>
    </location>
</feature>
<reference evidence="4" key="2">
    <citation type="submission" date="2018-12" db="EMBL/GenBank/DDBJ databases">
        <title>Maribacter lutimaris sp. nov., isolated from marine sediment.</title>
        <authorList>
            <person name="Kim K.K."/>
        </authorList>
    </citation>
    <scope>NUCLEOTIDE SEQUENCE [LARGE SCALE GENOMIC DNA]</scope>
    <source>
        <strain evidence="4">PoM-212</strain>
    </source>
</reference>
<dbReference type="Gene3D" id="2.140.10.10">
    <property type="entry name" value="Quinoprotein alcohol dehydrogenase-like superfamily"/>
    <property type="match status" value="1"/>
</dbReference>
<dbReference type="SUPFAM" id="SSF50998">
    <property type="entry name" value="Quinoprotein alcohol dehydrogenase-like"/>
    <property type="match status" value="1"/>
</dbReference>
<dbReference type="InterPro" id="IPR011047">
    <property type="entry name" value="Quinoprotein_ADH-like_sf"/>
</dbReference>
<sequence length="130" mass="14995">MVGCQTKTEKTTRHTTWSQYGGSPDQSKYFESPIITKANVGELELLWSYPSGDDRFYFFSPIIVDSTMYVLGKNSSLIAIHAKTGKEFWIHTDLPGISRRGINYWESEDRIKKGLPFLACTLIRFFIFRI</sequence>
<protein>
    <recommendedName>
        <fullName evidence="2">Pyrrolo-quinoline quinone repeat domain-containing protein</fullName>
    </recommendedName>
</protein>